<proteinExistence type="predicted"/>
<keyword evidence="3" id="KW-1185">Reference proteome</keyword>
<protein>
    <submittedName>
        <fullName evidence="2">Putative alpha-E superfamily protein</fullName>
    </submittedName>
</protein>
<evidence type="ECO:0000259" key="1">
    <source>
        <dbReference type="Pfam" id="PF04168"/>
    </source>
</evidence>
<organism evidence="2 3">
    <name type="scientific">Roseimicrobium gellanilyticum</name>
    <dbReference type="NCBI Taxonomy" id="748857"/>
    <lineage>
        <taxon>Bacteria</taxon>
        <taxon>Pseudomonadati</taxon>
        <taxon>Verrucomicrobiota</taxon>
        <taxon>Verrucomicrobiia</taxon>
        <taxon>Verrucomicrobiales</taxon>
        <taxon>Verrucomicrobiaceae</taxon>
        <taxon>Roseimicrobium</taxon>
    </lineage>
</organism>
<name>A0A366HF61_9BACT</name>
<accession>A0A366HF61</accession>
<reference evidence="2 3" key="1">
    <citation type="submission" date="2018-06" db="EMBL/GenBank/DDBJ databases">
        <title>Genomic Encyclopedia of Type Strains, Phase IV (KMG-IV): sequencing the most valuable type-strain genomes for metagenomic binning, comparative biology and taxonomic classification.</title>
        <authorList>
            <person name="Goeker M."/>
        </authorList>
    </citation>
    <scope>NUCLEOTIDE SEQUENCE [LARGE SCALE GENOMIC DNA]</scope>
    <source>
        <strain evidence="2 3">DSM 25532</strain>
    </source>
</reference>
<dbReference type="InterPro" id="IPR007296">
    <property type="entry name" value="DUF403"/>
</dbReference>
<dbReference type="InterPro" id="IPR051680">
    <property type="entry name" value="ATP-dep_Glu-Cys_Ligase-2"/>
</dbReference>
<comment type="caution">
    <text evidence="2">The sequence shown here is derived from an EMBL/GenBank/DDBJ whole genome shotgun (WGS) entry which is preliminary data.</text>
</comment>
<dbReference type="AlphaFoldDB" id="A0A366HF61"/>
<gene>
    <name evidence="2" type="ORF">DES53_10732</name>
</gene>
<dbReference type="Pfam" id="PF04168">
    <property type="entry name" value="Alpha-E"/>
    <property type="match status" value="1"/>
</dbReference>
<evidence type="ECO:0000313" key="3">
    <source>
        <dbReference type="Proteomes" id="UP000253426"/>
    </source>
</evidence>
<dbReference type="RefSeq" id="WP_211325610.1">
    <property type="nucleotide sequence ID" value="NZ_QNRR01000007.1"/>
</dbReference>
<dbReference type="PANTHER" id="PTHR34595:SF7">
    <property type="entry name" value="SLL1039 PROTEIN"/>
    <property type="match status" value="1"/>
</dbReference>
<feature type="domain" description="DUF403" evidence="1">
    <location>
        <begin position="18"/>
        <end position="333"/>
    </location>
</feature>
<sequence length="359" mass="42077">MPHPIQLNTSIQRGSQVMLSRVANSLYWMSRYIERAENIARLLDVNLQLMLDFGQLDDQQLKEHWLPILRSAGDEETFFNHYTTADSQSVTEFMTFSLENPNSVMSCLLAARENARQIRDQISREMFEALNECHLFLKSKNARELWDGGAHDFYEQIKKYSHLFQGLTSSTFSRDEGYEFIQFGKFVERADKTARILDLKYHILLPSLADVGGAVDTAQWQALLRSVSALEAYRRSHVVDIAPWKVAEFLLFSETFPRSVRYCLEQVDRYLHLLANTAIGEYRSPRERTFGKLLYEMKFRTIEEVIRQGLHEYLEEVRKTLDGIDDFIYETFMYHPPTDMEAEIRLHQQEMQQQQQSQG</sequence>
<dbReference type="EMBL" id="QNRR01000007">
    <property type="protein sequence ID" value="RBP41203.1"/>
    <property type="molecule type" value="Genomic_DNA"/>
</dbReference>
<dbReference type="Proteomes" id="UP000253426">
    <property type="component" value="Unassembled WGS sequence"/>
</dbReference>
<dbReference type="PANTHER" id="PTHR34595">
    <property type="entry name" value="BLR5612 PROTEIN"/>
    <property type="match status" value="1"/>
</dbReference>
<evidence type="ECO:0000313" key="2">
    <source>
        <dbReference type="EMBL" id="RBP41203.1"/>
    </source>
</evidence>